<sequence length="140" mass="14844">MCVGPWGQHQIVTSPTLPAPGIWVVTYSVAEPGLESSSKRVWASPHELVLNVRSSSACVEGCLLCVRSPDSHRNSLPLAQAGPSAPSHLNRLGRLHNVSHGRRKGRRKCDIGTLPSALGPPSETSCLTATCLVSLCLLCT</sequence>
<name>A0A7J7WI21_MYOMY</name>
<gene>
    <name evidence="1" type="ORF">mMyoMyo1_012083</name>
</gene>
<organism evidence="1 2">
    <name type="scientific">Myotis myotis</name>
    <name type="common">Greater mouse-eared bat</name>
    <name type="synonym">Vespertilio myotis</name>
    <dbReference type="NCBI Taxonomy" id="51298"/>
    <lineage>
        <taxon>Eukaryota</taxon>
        <taxon>Metazoa</taxon>
        <taxon>Chordata</taxon>
        <taxon>Craniata</taxon>
        <taxon>Vertebrata</taxon>
        <taxon>Euteleostomi</taxon>
        <taxon>Mammalia</taxon>
        <taxon>Eutheria</taxon>
        <taxon>Laurasiatheria</taxon>
        <taxon>Chiroptera</taxon>
        <taxon>Yangochiroptera</taxon>
        <taxon>Vespertilionidae</taxon>
        <taxon>Myotis</taxon>
    </lineage>
</organism>
<reference evidence="1 2" key="1">
    <citation type="journal article" date="2020" name="Nature">
        <title>Six reference-quality genomes reveal evolution of bat adaptations.</title>
        <authorList>
            <person name="Jebb D."/>
            <person name="Huang Z."/>
            <person name="Pippel M."/>
            <person name="Hughes G.M."/>
            <person name="Lavrichenko K."/>
            <person name="Devanna P."/>
            <person name="Winkler S."/>
            <person name="Jermiin L.S."/>
            <person name="Skirmuntt E.C."/>
            <person name="Katzourakis A."/>
            <person name="Burkitt-Gray L."/>
            <person name="Ray D.A."/>
            <person name="Sullivan K.A.M."/>
            <person name="Roscito J.G."/>
            <person name="Kirilenko B.M."/>
            <person name="Davalos L.M."/>
            <person name="Corthals A.P."/>
            <person name="Power M.L."/>
            <person name="Jones G."/>
            <person name="Ransome R.D."/>
            <person name="Dechmann D.K.N."/>
            <person name="Locatelli A.G."/>
            <person name="Puechmaille S.J."/>
            <person name="Fedrigo O."/>
            <person name="Jarvis E.D."/>
            <person name="Hiller M."/>
            <person name="Vernes S.C."/>
            <person name="Myers E.W."/>
            <person name="Teeling E.C."/>
        </authorList>
    </citation>
    <scope>NUCLEOTIDE SEQUENCE [LARGE SCALE GENOMIC DNA]</scope>
    <source>
        <strain evidence="1">MMyoMyo1</strain>
        <tissue evidence="1">Flight muscle</tissue>
    </source>
</reference>
<dbReference type="Proteomes" id="UP000527355">
    <property type="component" value="Unassembled WGS sequence"/>
</dbReference>
<dbReference type="AlphaFoldDB" id="A0A7J7WI21"/>
<protein>
    <submittedName>
        <fullName evidence="1">Uncharacterized protein</fullName>
    </submittedName>
</protein>
<accession>A0A7J7WI21</accession>
<keyword evidence="2" id="KW-1185">Reference proteome</keyword>
<proteinExistence type="predicted"/>
<comment type="caution">
    <text evidence="1">The sequence shown here is derived from an EMBL/GenBank/DDBJ whole genome shotgun (WGS) entry which is preliminary data.</text>
</comment>
<dbReference type="EMBL" id="JABWUV010000008">
    <property type="protein sequence ID" value="KAF6336878.1"/>
    <property type="molecule type" value="Genomic_DNA"/>
</dbReference>
<evidence type="ECO:0000313" key="1">
    <source>
        <dbReference type="EMBL" id="KAF6336878.1"/>
    </source>
</evidence>
<evidence type="ECO:0000313" key="2">
    <source>
        <dbReference type="Proteomes" id="UP000527355"/>
    </source>
</evidence>